<dbReference type="Gene3D" id="1.20.1250.20">
    <property type="entry name" value="MFS general substrate transporter like domains"/>
    <property type="match status" value="1"/>
</dbReference>
<evidence type="ECO:0000259" key="9">
    <source>
        <dbReference type="PROSITE" id="PS50850"/>
    </source>
</evidence>
<evidence type="ECO:0000313" key="10">
    <source>
        <dbReference type="EMBL" id="RKH60841.1"/>
    </source>
</evidence>
<proteinExistence type="inferred from homology"/>
<evidence type="ECO:0000313" key="11">
    <source>
        <dbReference type="Proteomes" id="UP000272888"/>
    </source>
</evidence>
<evidence type="ECO:0000256" key="3">
    <source>
        <dbReference type="ARBA" id="ARBA00007520"/>
    </source>
</evidence>
<name>A0A3A8Q0G9_9BACT</name>
<feature type="transmembrane region" description="Helical" evidence="8">
    <location>
        <begin position="49"/>
        <end position="68"/>
    </location>
</feature>
<dbReference type="Pfam" id="PF07690">
    <property type="entry name" value="MFS_1"/>
    <property type="match status" value="1"/>
</dbReference>
<dbReference type="InterPro" id="IPR005829">
    <property type="entry name" value="Sugar_transporter_CS"/>
</dbReference>
<feature type="non-terminal residue" evidence="10">
    <location>
        <position position="205"/>
    </location>
</feature>
<dbReference type="PRINTS" id="PR01035">
    <property type="entry name" value="TCRTETA"/>
</dbReference>
<dbReference type="PROSITE" id="PS50850">
    <property type="entry name" value="MFS"/>
    <property type="match status" value="1"/>
</dbReference>
<evidence type="ECO:0000256" key="8">
    <source>
        <dbReference type="SAM" id="Phobius"/>
    </source>
</evidence>
<accession>A0A3A8Q0G9</accession>
<organism evidence="10 11">
    <name type="scientific">Corallococcus llansteffanensis</name>
    <dbReference type="NCBI Taxonomy" id="2316731"/>
    <lineage>
        <taxon>Bacteria</taxon>
        <taxon>Pseudomonadati</taxon>
        <taxon>Myxococcota</taxon>
        <taxon>Myxococcia</taxon>
        <taxon>Myxococcales</taxon>
        <taxon>Cystobacterineae</taxon>
        <taxon>Myxococcaceae</taxon>
        <taxon>Corallococcus</taxon>
    </lineage>
</organism>
<comment type="subcellular location">
    <subcellularLocation>
        <location evidence="2">Membrane</location>
        <topology evidence="2">Multi-pass membrane protein</topology>
    </subcellularLocation>
</comment>
<evidence type="ECO:0000256" key="7">
    <source>
        <dbReference type="ARBA" id="ARBA00023136"/>
    </source>
</evidence>
<keyword evidence="6 8" id="KW-1133">Transmembrane helix</keyword>
<reference evidence="11" key="1">
    <citation type="submission" date="2018-09" db="EMBL/GenBank/DDBJ databases">
        <authorList>
            <person name="Livingstone P.G."/>
            <person name="Whitworth D.E."/>
        </authorList>
    </citation>
    <scope>NUCLEOTIDE SEQUENCE [LARGE SCALE GENOMIC DNA]</scope>
    <source>
        <strain evidence="11">CA051B</strain>
    </source>
</reference>
<comment type="similarity">
    <text evidence="3">Belongs to the major facilitator superfamily. TCR/Tet family.</text>
</comment>
<feature type="transmembrane region" description="Helical" evidence="8">
    <location>
        <begin position="80"/>
        <end position="99"/>
    </location>
</feature>
<comment type="caution">
    <text evidence="10">The sequence shown here is derived from an EMBL/GenBank/DDBJ whole genome shotgun (WGS) entry which is preliminary data.</text>
</comment>
<dbReference type="SUPFAM" id="SSF103473">
    <property type="entry name" value="MFS general substrate transporter"/>
    <property type="match status" value="1"/>
</dbReference>
<keyword evidence="4" id="KW-0813">Transport</keyword>
<keyword evidence="7 8" id="KW-0472">Membrane</keyword>
<protein>
    <submittedName>
        <fullName evidence="10">MFS transporter</fullName>
    </submittedName>
</protein>
<evidence type="ECO:0000256" key="5">
    <source>
        <dbReference type="ARBA" id="ARBA00022692"/>
    </source>
</evidence>
<feature type="transmembrane region" description="Helical" evidence="8">
    <location>
        <begin position="166"/>
        <end position="186"/>
    </location>
</feature>
<feature type="domain" description="Major facilitator superfamily (MFS) profile" evidence="9">
    <location>
        <begin position="10"/>
        <end position="205"/>
    </location>
</feature>
<dbReference type="PROSITE" id="PS00216">
    <property type="entry name" value="SUGAR_TRANSPORT_1"/>
    <property type="match status" value="1"/>
</dbReference>
<dbReference type="InterPro" id="IPR001958">
    <property type="entry name" value="Tet-R_TetA/multi-R_MdtG-like"/>
</dbReference>
<dbReference type="PANTHER" id="PTHR23504">
    <property type="entry name" value="MAJOR FACILITATOR SUPERFAMILY DOMAIN-CONTAINING PROTEIN 10"/>
    <property type="match status" value="1"/>
</dbReference>
<feature type="transmembrane region" description="Helical" evidence="8">
    <location>
        <begin position="12"/>
        <end position="29"/>
    </location>
</feature>
<dbReference type="GO" id="GO:0016020">
    <property type="term" value="C:membrane"/>
    <property type="evidence" value="ECO:0007669"/>
    <property type="project" value="UniProtKB-SubCell"/>
</dbReference>
<dbReference type="InterPro" id="IPR036259">
    <property type="entry name" value="MFS_trans_sf"/>
</dbReference>
<dbReference type="GO" id="GO:0022857">
    <property type="term" value="F:transmembrane transporter activity"/>
    <property type="evidence" value="ECO:0007669"/>
    <property type="project" value="InterPro"/>
</dbReference>
<evidence type="ECO:0000256" key="1">
    <source>
        <dbReference type="ARBA" id="ARBA00003279"/>
    </source>
</evidence>
<keyword evidence="5 8" id="KW-0812">Transmembrane</keyword>
<sequence length="205" mass="21314">MSVSTKRPPGLLFIFLTLLIDLLGLGLIIPVMPEMVGRLVHGMGGTAQAYGVLISLYATMQFLFAPLLGGLSDAYGRRPVLLLSALGTAASMVAVLYAPSLGWLYAARALSGATSANITAANAYIADISTPQTRARNFGVVGAAFGLGFVAGPALGGLLGSVDLRLPFIAAAALALLSFVYGLWVLPESHPGSYTHLRAHETRSK</sequence>
<comment type="function">
    <text evidence="1">Resistance to tetracycline by an active tetracycline efflux. This is an energy-dependent process that decreases the accumulation of the antibiotic in whole cells. This protein functions as a metal-tetracycline/H(+) antiporter.</text>
</comment>
<evidence type="ECO:0000256" key="4">
    <source>
        <dbReference type="ARBA" id="ARBA00022448"/>
    </source>
</evidence>
<evidence type="ECO:0000256" key="2">
    <source>
        <dbReference type="ARBA" id="ARBA00004141"/>
    </source>
</evidence>
<evidence type="ECO:0000256" key="6">
    <source>
        <dbReference type="ARBA" id="ARBA00022989"/>
    </source>
</evidence>
<dbReference type="InterPro" id="IPR011701">
    <property type="entry name" value="MFS"/>
</dbReference>
<dbReference type="EMBL" id="RAWB01000106">
    <property type="protein sequence ID" value="RKH60841.1"/>
    <property type="molecule type" value="Genomic_DNA"/>
</dbReference>
<dbReference type="AlphaFoldDB" id="A0A3A8Q0G9"/>
<dbReference type="Proteomes" id="UP000272888">
    <property type="component" value="Unassembled WGS sequence"/>
</dbReference>
<dbReference type="RefSeq" id="WP_120643641.1">
    <property type="nucleotide sequence ID" value="NZ_RAWB01000106.1"/>
</dbReference>
<gene>
    <name evidence="10" type="ORF">D7V93_12640</name>
</gene>
<dbReference type="InterPro" id="IPR020846">
    <property type="entry name" value="MFS_dom"/>
</dbReference>
<feature type="transmembrane region" description="Helical" evidence="8">
    <location>
        <begin position="138"/>
        <end position="160"/>
    </location>
</feature>
<dbReference type="PANTHER" id="PTHR23504:SF15">
    <property type="entry name" value="MAJOR FACILITATOR SUPERFAMILY (MFS) PROFILE DOMAIN-CONTAINING PROTEIN"/>
    <property type="match status" value="1"/>
</dbReference>
<keyword evidence="11" id="KW-1185">Reference proteome</keyword>
<feature type="transmembrane region" description="Helical" evidence="8">
    <location>
        <begin position="105"/>
        <end position="126"/>
    </location>
</feature>